<dbReference type="Pfam" id="PF00676">
    <property type="entry name" value="E1_dh"/>
    <property type="match status" value="1"/>
</dbReference>
<dbReference type="CDD" id="cd02000">
    <property type="entry name" value="TPP_E1_PDC_ADC_BCADC"/>
    <property type="match status" value="1"/>
</dbReference>
<dbReference type="PANTHER" id="PTHR43380:SF1">
    <property type="entry name" value="2-OXOISOVALERATE DEHYDROGENASE SUBUNIT ALPHA, MITOCHONDRIAL"/>
    <property type="match status" value="1"/>
</dbReference>
<dbReference type="InterPro" id="IPR001017">
    <property type="entry name" value="DH_E1"/>
</dbReference>
<dbReference type="GO" id="GO:0009083">
    <property type="term" value="P:branched-chain amino acid catabolic process"/>
    <property type="evidence" value="ECO:0007669"/>
    <property type="project" value="TreeGrafter"/>
</dbReference>
<feature type="domain" description="Dehydrogenase E1 component" evidence="5">
    <location>
        <begin position="87"/>
        <end position="383"/>
    </location>
</feature>
<comment type="cofactor">
    <cofactor evidence="4">
        <name>thiamine diphosphate</name>
        <dbReference type="ChEBI" id="CHEBI:58937"/>
    </cofactor>
</comment>
<evidence type="ECO:0000256" key="4">
    <source>
        <dbReference type="RuleBase" id="RU365014"/>
    </source>
</evidence>
<evidence type="ECO:0000256" key="1">
    <source>
        <dbReference type="ARBA" id="ARBA00008646"/>
    </source>
</evidence>
<dbReference type="FunFam" id="3.40.50.970:FF:000108">
    <property type="entry name" value="2-oxoisovalerate dehydrogenase subunit alpha"/>
    <property type="match status" value="1"/>
</dbReference>
<evidence type="ECO:0000256" key="3">
    <source>
        <dbReference type="ARBA" id="ARBA00023002"/>
    </source>
</evidence>
<sequence length="429" mass="49350">MFVKKAAWRFNVIKSTMLKQVTCFYQKSVETRDHFPPPETIYTNKLKFYDCLNKWNFPIFQILDTNGQLIDPNQEIGITQEDLVKMMQTMIILNTFDILANELQQKKIISLYATSFGEEGLQIGSAAALAENDMVFTQYREPGVGLWRGFDMEDMLNQLFANKDDINRGKQMPIHYSNKDINFFSISSPLGTQMPQAVGYSYMNKIQKKKQGVICYFGEGTASVGDAFVALNFAATLECPIIFFCRNNGYAISTPTDEQYHGDGLAARGCGFGISTLKVDGNDPLAVYLATKTAREFSIEQNQPVLIEAMTYRVGNHTTDEHGITYRCMDEVKYWELNDNPLLRFQTFLIDRKLWSKEKNKIFHKECRDKINFLIERAQNKSYGNPLVLFEDVYDSMNPILKKQMEKFSKFLALNREHYPGNFENPNPI</sequence>
<organism evidence="6">
    <name type="scientific">Schmidtea mediterranea</name>
    <name type="common">Freshwater planarian flatworm</name>
    <dbReference type="NCBI Taxonomy" id="79327"/>
    <lineage>
        <taxon>Eukaryota</taxon>
        <taxon>Metazoa</taxon>
        <taxon>Spiralia</taxon>
        <taxon>Lophotrochozoa</taxon>
        <taxon>Platyhelminthes</taxon>
        <taxon>Rhabditophora</taxon>
        <taxon>Seriata</taxon>
        <taxon>Tricladida</taxon>
        <taxon>Continenticola</taxon>
        <taxon>Geoplanoidea</taxon>
        <taxon>Dugesiidae</taxon>
        <taxon>Schmidtea</taxon>
    </lineage>
</organism>
<keyword evidence="3 4" id="KW-0560">Oxidoreductase</keyword>
<proteinExistence type="evidence at transcript level"/>
<evidence type="ECO:0000313" key="6">
    <source>
        <dbReference type="EMBL" id="QFQ66889.1"/>
    </source>
</evidence>
<dbReference type="InterPro" id="IPR050771">
    <property type="entry name" value="Alpha-ketoacid_DH_E1_comp"/>
</dbReference>
<evidence type="ECO:0000259" key="5">
    <source>
        <dbReference type="Pfam" id="PF00676"/>
    </source>
</evidence>
<name>A0A5P8I4K8_SCHMD</name>
<dbReference type="EMBL" id="MN305295">
    <property type="protein sequence ID" value="QFQ66889.1"/>
    <property type="molecule type" value="mRNA"/>
</dbReference>
<keyword evidence="2" id="KW-0809">Transit peptide</keyword>
<dbReference type="GO" id="GO:0003863">
    <property type="term" value="F:branched-chain 2-oxo acid dehydrogenase activity"/>
    <property type="evidence" value="ECO:0007669"/>
    <property type="project" value="UniProtKB-EC"/>
</dbReference>
<accession>A0A5P8I4K8</accession>
<protein>
    <recommendedName>
        <fullName evidence="4">2-oxoisovalerate dehydrogenase subunit alpha</fullName>
        <ecNumber evidence="4">1.2.4.4</ecNumber>
    </recommendedName>
    <alternativeName>
        <fullName evidence="4">Branched-chain alpha-keto acid dehydrogenase E1 component alpha chain</fullName>
    </alternativeName>
</protein>
<dbReference type="InterPro" id="IPR029061">
    <property type="entry name" value="THDP-binding"/>
</dbReference>
<keyword evidence="4" id="KW-0786">Thiamine pyrophosphate</keyword>
<comment type="catalytic activity">
    <reaction evidence="4">
        <text>N(6)-[(R)-lipoyl]-L-lysyl-[protein] + 3-methyl-2-oxobutanoate + H(+) = N(6)-[(R)-S(8)-2-methylpropanoyldihydrolipoyl]-L-lysyl-[protein] + CO2</text>
        <dbReference type="Rhea" id="RHEA:13457"/>
        <dbReference type="Rhea" id="RHEA-COMP:10474"/>
        <dbReference type="Rhea" id="RHEA-COMP:10497"/>
        <dbReference type="ChEBI" id="CHEBI:11851"/>
        <dbReference type="ChEBI" id="CHEBI:15378"/>
        <dbReference type="ChEBI" id="CHEBI:16526"/>
        <dbReference type="ChEBI" id="CHEBI:83099"/>
        <dbReference type="ChEBI" id="CHEBI:83142"/>
        <dbReference type="EC" id="1.2.4.4"/>
    </reaction>
</comment>
<reference evidence="6" key="1">
    <citation type="journal article" date="2019" name="PLoS Genet.">
        <title>A small set of conserved genes, including sp5 and Hox, are activated by Wnt signaling in the posterior of planarians and acoels.</title>
        <authorList>
            <person name="Tewari A.G."/>
            <person name="Owen J.H."/>
            <person name="Petersen C.P."/>
            <person name="Wagner D.E."/>
            <person name="Reddien P.W."/>
        </authorList>
    </citation>
    <scope>NUCLEOTIDE SEQUENCE</scope>
</reference>
<dbReference type="AlphaFoldDB" id="A0A5P8I4K8"/>
<dbReference type="OrthoDB" id="3845at2759"/>
<dbReference type="Gene3D" id="3.40.50.970">
    <property type="match status" value="1"/>
</dbReference>
<dbReference type="EC" id="1.2.4.4" evidence="4"/>
<comment type="function">
    <text evidence="4">The branched-chain alpha-keto dehydrogenase complex catalyzes the overall conversion of alpha-keto acids to acyl-CoA and CO(2). It contains multiple copies of three enzymatic components: branched-chain alpha-keto acid decarboxylase (E1), lipoamide acyltransferase (E2) and lipoamide dehydrogenase (E3).</text>
</comment>
<evidence type="ECO:0000256" key="2">
    <source>
        <dbReference type="ARBA" id="ARBA00022946"/>
    </source>
</evidence>
<comment type="similarity">
    <text evidence="1 4">Belongs to the BCKDHA family.</text>
</comment>
<dbReference type="PANTHER" id="PTHR43380">
    <property type="entry name" value="2-OXOISOVALERATE DEHYDROGENASE SUBUNIT ALPHA, MITOCHONDRIAL"/>
    <property type="match status" value="1"/>
</dbReference>
<dbReference type="SUPFAM" id="SSF52518">
    <property type="entry name" value="Thiamin diphosphate-binding fold (THDP-binding)"/>
    <property type="match status" value="1"/>
</dbReference>